<evidence type="ECO:0000256" key="6">
    <source>
        <dbReference type="ARBA" id="ARBA00023135"/>
    </source>
</evidence>
<keyword evidence="6 10" id="KW-0733">Signal recognition particle</keyword>
<sequence>MPQYHTWEEFRRAAEKLYQLYIAEPTKAHALLKYRRSDGSLCITVTDDLVCLMYRIDQAQDVKKIEKFPGQLMRLMVAKESCSVAMEAD</sequence>
<dbReference type="AlphaFoldDB" id="A0A2K6ERB3"/>
<dbReference type="Pfam" id="PF05486">
    <property type="entry name" value="SRP9-21"/>
    <property type="match status" value="1"/>
</dbReference>
<evidence type="ECO:0000256" key="10">
    <source>
        <dbReference type="PIRNR" id="PIRNR017029"/>
    </source>
</evidence>
<dbReference type="GeneTree" id="ENSGT00390000018505"/>
<evidence type="ECO:0000256" key="9">
    <source>
        <dbReference type="ARBA" id="ARBA00065190"/>
    </source>
</evidence>
<accession>A0A2K6ERB3</accession>
<dbReference type="GeneID" id="105813832"/>
<comment type="function">
    <text evidence="8 10">Component of the signal recognition particle (SRP) complex, a ribonucleoprotein complex that mediates the cotranslational targeting of secretory and membrane proteins to the endoplasmic reticulum (ER). SRP9 together with SRP14 and the Alu portion of the SRP RNA, constitutes the elongation arrest domain of SRP. The complex of SRP9 and SRP14 is required for SRP RNA binding.</text>
</comment>
<dbReference type="FunFam" id="3.30.720.10:FF:000001">
    <property type="entry name" value="Signal recognition particle 9 kDa protein"/>
    <property type="match status" value="1"/>
</dbReference>
<feature type="domain" description="SRP9" evidence="11">
    <location>
        <begin position="5"/>
        <end position="76"/>
    </location>
</feature>
<dbReference type="InterPro" id="IPR039432">
    <property type="entry name" value="SRP9_dom"/>
</dbReference>
<evidence type="ECO:0000256" key="7">
    <source>
        <dbReference type="ARBA" id="ARBA00023274"/>
    </source>
</evidence>
<evidence type="ECO:0000256" key="2">
    <source>
        <dbReference type="ARBA" id="ARBA00009193"/>
    </source>
</evidence>
<evidence type="ECO:0000256" key="5">
    <source>
        <dbReference type="ARBA" id="ARBA00022884"/>
    </source>
</evidence>
<dbReference type="RefSeq" id="XP_012504086.1">
    <property type="nucleotide sequence ID" value="XM_012648632.1"/>
</dbReference>
<dbReference type="KEGG" id="pcoq:105813832"/>
<proteinExistence type="inferred from homology"/>
<dbReference type="Proteomes" id="UP000233160">
    <property type="component" value="Unassembled WGS sequence"/>
</dbReference>
<comment type="subcellular location">
    <subcellularLocation>
        <location evidence="1 10">Cytoplasm</location>
    </subcellularLocation>
</comment>
<dbReference type="GO" id="GO:0006614">
    <property type="term" value="P:SRP-dependent cotranslational protein targeting to membrane"/>
    <property type="evidence" value="ECO:0007669"/>
    <property type="project" value="InterPro"/>
</dbReference>
<protein>
    <recommendedName>
        <fullName evidence="3 10">Signal recognition particle 9 kDa protein</fullName>
        <shortName evidence="10">SRP9</shortName>
    </recommendedName>
</protein>
<evidence type="ECO:0000313" key="13">
    <source>
        <dbReference type="Proteomes" id="UP000233160"/>
    </source>
</evidence>
<reference evidence="12" key="1">
    <citation type="submission" date="2025-08" db="UniProtKB">
        <authorList>
            <consortium name="Ensembl"/>
        </authorList>
    </citation>
    <scope>IDENTIFICATION</scope>
</reference>
<evidence type="ECO:0000256" key="3">
    <source>
        <dbReference type="ARBA" id="ARBA00020414"/>
    </source>
</evidence>
<dbReference type="GO" id="GO:0008312">
    <property type="term" value="F:7S RNA binding"/>
    <property type="evidence" value="ECO:0007669"/>
    <property type="project" value="InterPro"/>
</dbReference>
<organism evidence="12 13">
    <name type="scientific">Propithecus coquereli</name>
    <name type="common">Coquerel's sifaka</name>
    <name type="synonym">Propithecus verreauxi coquereli</name>
    <dbReference type="NCBI Taxonomy" id="379532"/>
    <lineage>
        <taxon>Eukaryota</taxon>
        <taxon>Metazoa</taxon>
        <taxon>Chordata</taxon>
        <taxon>Craniata</taxon>
        <taxon>Vertebrata</taxon>
        <taxon>Euteleostomi</taxon>
        <taxon>Mammalia</taxon>
        <taxon>Eutheria</taxon>
        <taxon>Euarchontoglires</taxon>
        <taxon>Primates</taxon>
        <taxon>Strepsirrhini</taxon>
        <taxon>Lemuriformes</taxon>
        <taxon>Indriidae</taxon>
        <taxon>Propithecus</taxon>
    </lineage>
</organism>
<dbReference type="InterPro" id="IPR039914">
    <property type="entry name" value="SRP9-like"/>
</dbReference>
<dbReference type="PIRSF" id="PIRSF017029">
    <property type="entry name" value="Signal_recog_particle_SRP9"/>
    <property type="match status" value="1"/>
</dbReference>
<evidence type="ECO:0000313" key="12">
    <source>
        <dbReference type="Ensembl" id="ENSPCOP00000004272.1"/>
    </source>
</evidence>
<comment type="subunit">
    <text evidence="9">Heterodimer with SRP14; binds RNA as heterodimer. Component of a signal recognition particle complex that consists of a 7SL RNA molecule of 300 nucleotides and six protein subunits: SRP72, SRP68, SRP54, SRP19, SRP14 and SRP9.</text>
</comment>
<dbReference type="GO" id="GO:0045900">
    <property type="term" value="P:negative regulation of translational elongation"/>
    <property type="evidence" value="ECO:0007669"/>
    <property type="project" value="InterPro"/>
</dbReference>
<dbReference type="OrthoDB" id="360923at2759"/>
<evidence type="ECO:0000256" key="8">
    <source>
        <dbReference type="ARBA" id="ARBA00045462"/>
    </source>
</evidence>
<dbReference type="GO" id="GO:0005786">
    <property type="term" value="C:signal recognition particle, endoplasmic reticulum targeting"/>
    <property type="evidence" value="ECO:0007669"/>
    <property type="project" value="UniProtKB-KW"/>
</dbReference>
<dbReference type="InterPro" id="IPR008832">
    <property type="entry name" value="SRP9"/>
</dbReference>
<keyword evidence="4 10" id="KW-0963">Cytoplasm</keyword>
<dbReference type="Ensembl" id="ENSPCOT00000014251.1">
    <property type="protein sequence ID" value="ENSPCOP00000004272.1"/>
    <property type="gene ID" value="ENSPCOG00000012531.1"/>
</dbReference>
<reference evidence="12" key="2">
    <citation type="submission" date="2025-09" db="UniProtKB">
        <authorList>
            <consortium name="Ensembl"/>
        </authorList>
    </citation>
    <scope>IDENTIFICATION</scope>
</reference>
<keyword evidence="5 10" id="KW-0694">RNA-binding</keyword>
<evidence type="ECO:0000256" key="1">
    <source>
        <dbReference type="ARBA" id="ARBA00004496"/>
    </source>
</evidence>
<dbReference type="GO" id="GO:0005829">
    <property type="term" value="C:cytosol"/>
    <property type="evidence" value="ECO:0007669"/>
    <property type="project" value="UniProtKB-ARBA"/>
</dbReference>
<evidence type="ECO:0000259" key="11">
    <source>
        <dbReference type="Pfam" id="PF05486"/>
    </source>
</evidence>
<keyword evidence="7 10" id="KW-0687">Ribonucleoprotein</keyword>
<dbReference type="InterPro" id="IPR009018">
    <property type="entry name" value="Signal_recog_particle_SRP9/14"/>
</dbReference>
<dbReference type="PANTHER" id="PTHR12834">
    <property type="entry name" value="SIGNAL RECOGNITION PARTICLE 9 KDA PROTEIN"/>
    <property type="match status" value="1"/>
</dbReference>
<keyword evidence="13" id="KW-1185">Reference proteome</keyword>
<comment type="similarity">
    <text evidence="2 10">Belongs to the SRP9 family.</text>
</comment>
<evidence type="ECO:0000256" key="4">
    <source>
        <dbReference type="ARBA" id="ARBA00022490"/>
    </source>
</evidence>
<dbReference type="SUPFAM" id="SSF54762">
    <property type="entry name" value="Signal recognition particle alu RNA binding heterodimer, SRP9/14"/>
    <property type="match status" value="1"/>
</dbReference>
<dbReference type="OMA" id="CLMYRID"/>
<dbReference type="STRING" id="379532.ENSPCOP00000004272"/>
<dbReference type="PANTHER" id="PTHR12834:SF12">
    <property type="entry name" value="SIGNAL RECOGNITION PARTICLE 9 KDA PROTEIN"/>
    <property type="match status" value="1"/>
</dbReference>
<name>A0A2K6ERB3_PROCO</name>
<dbReference type="Gene3D" id="3.30.720.10">
    <property type="entry name" value="Signal recognition particle alu RNA binding heterodimer, srp9/1"/>
    <property type="match status" value="1"/>
</dbReference>